<dbReference type="AlphaFoldDB" id="A0A7H0GTW0"/>
<gene>
    <name evidence="1" type="ORF">H9L05_17440</name>
</gene>
<proteinExistence type="predicted"/>
<accession>A0A7H0GTW0</accession>
<name>A0A7H0GTW0_9BACT</name>
<evidence type="ECO:0000313" key="2">
    <source>
        <dbReference type="Proteomes" id="UP000516093"/>
    </source>
</evidence>
<protein>
    <submittedName>
        <fullName evidence="1">Uncharacterized protein</fullName>
    </submittedName>
</protein>
<keyword evidence="2" id="KW-1185">Reference proteome</keyword>
<dbReference type="Proteomes" id="UP000516093">
    <property type="component" value="Chromosome"/>
</dbReference>
<sequence>METGVVPAELDSTLNLEPDPFDPDAGTLIASKRDRDTAIADVRRYKKKYDGNITSNYFSRDLIVKLLADERVRGLRVYRSQEKDSQGRPKGKLKVIITGVDKTGKEIPINKEISPGVFESDYKMGVSYERCPENCGFFDQN</sequence>
<reference evidence="1 2" key="1">
    <citation type="submission" date="2020-08" db="EMBL/GenBank/DDBJ databases">
        <title>Genome sequence of Hymenobacter qilianensis JCM 19763T.</title>
        <authorList>
            <person name="Hyun D.-W."/>
            <person name="Bae J.-W."/>
        </authorList>
    </citation>
    <scope>NUCLEOTIDE SEQUENCE [LARGE SCALE GENOMIC DNA]</scope>
    <source>
        <strain evidence="1 2">JCM 19763</strain>
    </source>
</reference>
<dbReference type="EMBL" id="CP060784">
    <property type="protein sequence ID" value="QNP51726.1"/>
    <property type="molecule type" value="Genomic_DNA"/>
</dbReference>
<organism evidence="1 2">
    <name type="scientific">Hymenobacter qilianensis</name>
    <dbReference type="NCBI Taxonomy" id="1385715"/>
    <lineage>
        <taxon>Bacteria</taxon>
        <taxon>Pseudomonadati</taxon>
        <taxon>Bacteroidota</taxon>
        <taxon>Cytophagia</taxon>
        <taxon>Cytophagales</taxon>
        <taxon>Hymenobacteraceae</taxon>
        <taxon>Hymenobacter</taxon>
    </lineage>
</organism>
<dbReference type="RefSeq" id="WP_187732003.1">
    <property type="nucleotide sequence ID" value="NZ_BMFN01000003.1"/>
</dbReference>
<dbReference type="KEGG" id="hqi:H9L05_17440"/>
<evidence type="ECO:0000313" key="1">
    <source>
        <dbReference type="EMBL" id="QNP51726.1"/>
    </source>
</evidence>